<feature type="region of interest" description="Disordered" evidence="1">
    <location>
        <begin position="219"/>
        <end position="238"/>
    </location>
</feature>
<proteinExistence type="predicted"/>
<keyword evidence="2" id="KW-0472">Membrane</keyword>
<keyword evidence="2" id="KW-1133">Transmembrane helix</keyword>
<dbReference type="EMBL" id="OZ037944">
    <property type="protein sequence ID" value="CAL1693780.1"/>
    <property type="molecule type" value="Genomic_DNA"/>
</dbReference>
<protein>
    <submittedName>
        <fullName evidence="3">Uncharacterized protein</fullName>
    </submittedName>
</protein>
<feature type="transmembrane region" description="Helical" evidence="2">
    <location>
        <begin position="374"/>
        <end position="394"/>
    </location>
</feature>
<keyword evidence="2" id="KW-0812">Transmembrane</keyword>
<evidence type="ECO:0000256" key="1">
    <source>
        <dbReference type="SAM" id="MobiDB-lite"/>
    </source>
</evidence>
<keyword evidence="4" id="KW-1185">Reference proteome</keyword>
<feature type="transmembrane region" description="Helical" evidence="2">
    <location>
        <begin position="447"/>
        <end position="470"/>
    </location>
</feature>
<name>A0ABP1CEC0_9APHY</name>
<evidence type="ECO:0000313" key="3">
    <source>
        <dbReference type="EMBL" id="CAL1693780.1"/>
    </source>
</evidence>
<evidence type="ECO:0000256" key="2">
    <source>
        <dbReference type="SAM" id="Phobius"/>
    </source>
</evidence>
<organism evidence="3 4">
    <name type="scientific">Somion occarium</name>
    <dbReference type="NCBI Taxonomy" id="3059160"/>
    <lineage>
        <taxon>Eukaryota</taxon>
        <taxon>Fungi</taxon>
        <taxon>Dikarya</taxon>
        <taxon>Basidiomycota</taxon>
        <taxon>Agaricomycotina</taxon>
        <taxon>Agaricomycetes</taxon>
        <taxon>Polyporales</taxon>
        <taxon>Cerrenaceae</taxon>
        <taxon>Somion</taxon>
    </lineage>
</organism>
<dbReference type="Proteomes" id="UP001497453">
    <property type="component" value="Chromosome 1"/>
</dbReference>
<accession>A0ABP1CEC0</accession>
<gene>
    <name evidence="3" type="ORF">GFSPODELE1_LOCUS3</name>
</gene>
<feature type="transmembrane region" description="Helical" evidence="2">
    <location>
        <begin position="415"/>
        <end position="441"/>
    </location>
</feature>
<evidence type="ECO:0000313" key="4">
    <source>
        <dbReference type="Proteomes" id="UP001497453"/>
    </source>
</evidence>
<sequence>MEGMHSPEPWYLTIVRTQGILYVRPEKSWRPIVSLTIDGHHTHEITLGCDGQNPNLKTPFILRDLDITSHLDFKVFHKSQSKNRKKRNLVGSAYVAVGDILRRQHRPNSNLDLRLTCPPPQKRSPTIGGTRKLNTATLTIRLRTPAPLPSSSSVTAVDSAPLSHDEDEVFSDMMSDDPPGSPEHDPPAPVQLNPVNEEGSCLLRNRRKRQKLKPYCLNTSDEEPCSSSESSCYPPSPVDQQDSFPTIYDGEKNTSVDTLRRLDESEVTFVASHSEEQWKEEMVEILPRVLPQYADQMSLSGSLSLAESVVDRFAPYKELCEATADSDFEKVLGKLLTEWYVVGASLLAVAGLNAAVFGFESDAMFTIDGIAKRSIAIGSIAAGIGIVVDAWFLVAYSGTNVAKFKRLALDVYQTYFFFCLTCRLPTLCMFISACALMAFLFSVAWEAWPTAVLVMSFIAGILVSLQYLIFGVHRFVNMMVWVLKCIWWKACGLVRTPAPAPEPQSGPQMPVPQVLAPAVVRG</sequence>
<reference evidence="4" key="1">
    <citation type="submission" date="2024-04" db="EMBL/GenBank/DDBJ databases">
        <authorList>
            <person name="Shaw F."/>
            <person name="Minotto A."/>
        </authorList>
    </citation>
    <scope>NUCLEOTIDE SEQUENCE [LARGE SCALE GENOMIC DNA]</scope>
</reference>
<feature type="region of interest" description="Disordered" evidence="1">
    <location>
        <begin position="142"/>
        <end position="195"/>
    </location>
</feature>